<dbReference type="OrthoDB" id="7016513at2"/>
<dbReference type="KEGG" id="upv:EJN92_11570"/>
<dbReference type="GO" id="GO:0016020">
    <property type="term" value="C:membrane"/>
    <property type="evidence" value="ECO:0007669"/>
    <property type="project" value="InterPro"/>
</dbReference>
<dbReference type="RefSeq" id="WP_126127965.1">
    <property type="nucleotide sequence ID" value="NZ_CP034464.1"/>
</dbReference>
<feature type="transmembrane region" description="Helical" evidence="1">
    <location>
        <begin position="248"/>
        <end position="265"/>
    </location>
</feature>
<reference evidence="2 3" key="1">
    <citation type="journal article" date="2011" name="Int. J. Syst. Evol. Microbiol.">
        <title>Description of Undibacterium oligocarboniphilum sp. nov., isolated from purified water, and Undibacterium pigrum strain CCUG 49012 as the type strain of Undibacterium parvum sp. nov., and emended descriptions of the genus Undibacterium and the species Undibacterium pigrum.</title>
        <authorList>
            <person name="Eder W."/>
            <person name="Wanner G."/>
            <person name="Ludwig W."/>
            <person name="Busse H.J."/>
            <person name="Ziemke-Kageler F."/>
            <person name="Lang E."/>
        </authorList>
    </citation>
    <scope>NUCLEOTIDE SEQUENCE [LARGE SCALE GENOMIC DNA]</scope>
    <source>
        <strain evidence="2 3">DSM 23061</strain>
    </source>
</reference>
<accession>A0A3Q9BR24</accession>
<dbReference type="AlphaFoldDB" id="A0A3Q9BR24"/>
<dbReference type="InterPro" id="IPR008414">
    <property type="entry name" value="HBL"/>
</dbReference>
<name>A0A3Q9BR24_9BURK</name>
<gene>
    <name evidence="2" type="ORF">EJN92_11570</name>
</gene>
<protein>
    <recommendedName>
        <fullName evidence="4">HBL/NHE enterotoxin family protein</fullName>
    </recommendedName>
</protein>
<dbReference type="PANTHER" id="PTHR38443:SF2">
    <property type="entry name" value="NON-HEMOLYTIC ENTEROTOXIN LYTIC COMPONENT L1"/>
    <property type="match status" value="1"/>
</dbReference>
<keyword evidence="3" id="KW-1185">Reference proteome</keyword>
<keyword evidence="1" id="KW-1133">Transmembrane helix</keyword>
<sequence length="388" mass="40427">MSSQAKRFTPFQTMPASQPMSAGGLRLVSNNMLAANVSGTIPIEQQLADAFNASNNVVAYVSGIVGTTLPVITTPPSWYSSFQTAFSDAQIHANAWYPIATSLVSIPNNIVAYGIVFNSSMSTINSLITVLQADPTNTQAIAALKSTLQSMRSSVKGYSQAAVSLQTQITTFANNLTADATIMQTASTSAMSQAGVDQGKIAELEVHVAQLRSKISTWQTVLTASAIAAGVAFWAGAVIAIFSFGFGLAFGIVGAAAGITMMIVADNQIKVLSSQVTGHISDMGVLTQEVAALKLLSGQLDTLITQSAAASAQIALITSAWSALEQDLTSVITDLSNAETDVSNMNLTQLQTDLNTSNTDWQTLIGICTVVAGIKFNQATPVSANLTA</sequence>
<dbReference type="Pfam" id="PF05791">
    <property type="entry name" value="Bacillus_HBL"/>
    <property type="match status" value="1"/>
</dbReference>
<evidence type="ECO:0008006" key="4">
    <source>
        <dbReference type="Google" id="ProtNLM"/>
    </source>
</evidence>
<dbReference type="InterPro" id="IPR052785">
    <property type="entry name" value="Enterotoxin_cmpnt"/>
</dbReference>
<dbReference type="EMBL" id="CP034464">
    <property type="protein sequence ID" value="AZP12586.1"/>
    <property type="molecule type" value="Genomic_DNA"/>
</dbReference>
<keyword evidence="1" id="KW-0472">Membrane</keyword>
<evidence type="ECO:0000313" key="3">
    <source>
        <dbReference type="Proteomes" id="UP000275663"/>
    </source>
</evidence>
<proteinExistence type="predicted"/>
<evidence type="ECO:0000256" key="1">
    <source>
        <dbReference type="SAM" id="Phobius"/>
    </source>
</evidence>
<dbReference type="PANTHER" id="PTHR38443">
    <property type="match status" value="1"/>
</dbReference>
<dbReference type="Proteomes" id="UP000275663">
    <property type="component" value="Chromosome"/>
</dbReference>
<evidence type="ECO:0000313" key="2">
    <source>
        <dbReference type="EMBL" id="AZP12586.1"/>
    </source>
</evidence>
<keyword evidence="1" id="KW-0812">Transmembrane</keyword>
<dbReference type="SUPFAM" id="SSF58100">
    <property type="entry name" value="Bacterial hemolysins"/>
    <property type="match status" value="1"/>
</dbReference>
<organism evidence="2 3">
    <name type="scientific">Undibacterium parvum</name>
    <dbReference type="NCBI Taxonomy" id="401471"/>
    <lineage>
        <taxon>Bacteria</taxon>
        <taxon>Pseudomonadati</taxon>
        <taxon>Pseudomonadota</taxon>
        <taxon>Betaproteobacteria</taxon>
        <taxon>Burkholderiales</taxon>
        <taxon>Oxalobacteraceae</taxon>
        <taxon>Undibacterium</taxon>
    </lineage>
</organism>
<feature type="transmembrane region" description="Helical" evidence="1">
    <location>
        <begin position="221"/>
        <end position="242"/>
    </location>
</feature>
<dbReference type="Gene3D" id="1.20.1170.10">
    <property type="match status" value="1"/>
</dbReference>